<organism evidence="2 3">
    <name type="scientific">Globodera pallida</name>
    <name type="common">Potato cyst nematode worm</name>
    <name type="synonym">Heterodera pallida</name>
    <dbReference type="NCBI Taxonomy" id="36090"/>
    <lineage>
        <taxon>Eukaryota</taxon>
        <taxon>Metazoa</taxon>
        <taxon>Ecdysozoa</taxon>
        <taxon>Nematoda</taxon>
        <taxon>Chromadorea</taxon>
        <taxon>Rhabditida</taxon>
        <taxon>Tylenchina</taxon>
        <taxon>Tylenchomorpha</taxon>
        <taxon>Tylenchoidea</taxon>
        <taxon>Heteroderidae</taxon>
        <taxon>Heteroderinae</taxon>
        <taxon>Globodera</taxon>
    </lineage>
</organism>
<proteinExistence type="predicted"/>
<reference evidence="3" key="3">
    <citation type="submission" date="2016-06" db="UniProtKB">
        <authorList>
            <consortium name="WormBaseParasite"/>
        </authorList>
    </citation>
    <scope>IDENTIFICATION</scope>
</reference>
<name>A0A183CKM7_GLOPA</name>
<accession>A0A183CKM7</accession>
<feature type="region of interest" description="Disordered" evidence="1">
    <location>
        <begin position="77"/>
        <end position="100"/>
    </location>
</feature>
<reference evidence="2" key="1">
    <citation type="submission" date="2013-12" db="EMBL/GenBank/DDBJ databases">
        <authorList>
            <person name="Aslett M."/>
        </authorList>
    </citation>
    <scope>NUCLEOTIDE SEQUENCE [LARGE SCALE GENOMIC DNA]</scope>
    <source>
        <strain evidence="2">Lindley</strain>
    </source>
</reference>
<keyword evidence="2" id="KW-1185">Reference proteome</keyword>
<dbReference type="AlphaFoldDB" id="A0A183CKM7"/>
<sequence>MVNISLHNRSEAKPGNMYIFKIGLTSSVNAPPLFRAMLTDVTQNFQQAGTHDFQNMSVTCLCTFHGTLEKSWGRALGQDRKRREVDGKTKRKRERFFGAT</sequence>
<protein>
    <submittedName>
        <fullName evidence="3">Longin domain-containing protein</fullName>
    </submittedName>
</protein>
<evidence type="ECO:0000256" key="1">
    <source>
        <dbReference type="SAM" id="MobiDB-lite"/>
    </source>
</evidence>
<dbReference type="Proteomes" id="UP000050741">
    <property type="component" value="Unassembled WGS sequence"/>
</dbReference>
<feature type="compositionally biased region" description="Basic and acidic residues" evidence="1">
    <location>
        <begin position="77"/>
        <end position="88"/>
    </location>
</feature>
<evidence type="ECO:0000313" key="3">
    <source>
        <dbReference type="WBParaSite" id="GPLIN_001343300"/>
    </source>
</evidence>
<evidence type="ECO:0000313" key="2">
    <source>
        <dbReference type="Proteomes" id="UP000050741"/>
    </source>
</evidence>
<reference evidence="2" key="2">
    <citation type="submission" date="2014-05" db="EMBL/GenBank/DDBJ databases">
        <title>The genome and life-stage specific transcriptomes of Globodera pallida elucidate key aspects of plant parasitism by a cyst nematode.</title>
        <authorList>
            <person name="Cotton J.A."/>
            <person name="Lilley C.J."/>
            <person name="Jones L.M."/>
            <person name="Kikuchi T."/>
            <person name="Reid A.J."/>
            <person name="Thorpe P."/>
            <person name="Tsai I.J."/>
            <person name="Beasley H."/>
            <person name="Blok V."/>
            <person name="Cock P.J.A."/>
            <person name="Van den Akker S.E."/>
            <person name="Holroyd N."/>
            <person name="Hunt M."/>
            <person name="Mantelin S."/>
            <person name="Naghra H."/>
            <person name="Pain A."/>
            <person name="Palomares-Rius J.E."/>
            <person name="Zarowiecki M."/>
            <person name="Berriman M."/>
            <person name="Jones J.T."/>
            <person name="Urwin P.E."/>
        </authorList>
    </citation>
    <scope>NUCLEOTIDE SEQUENCE [LARGE SCALE GENOMIC DNA]</scope>
    <source>
        <strain evidence="2">Lindley</strain>
    </source>
</reference>
<dbReference type="WBParaSite" id="GPLIN_001343300">
    <property type="protein sequence ID" value="GPLIN_001343300"/>
    <property type="gene ID" value="GPLIN_001343300"/>
</dbReference>